<evidence type="ECO:0000256" key="1">
    <source>
        <dbReference type="SAM" id="MobiDB-lite"/>
    </source>
</evidence>
<organism evidence="2 3">
    <name type="scientific">Champsocephalus esox</name>
    <name type="common">pike icefish</name>
    <dbReference type="NCBI Taxonomy" id="159716"/>
    <lineage>
        <taxon>Eukaryota</taxon>
        <taxon>Metazoa</taxon>
        <taxon>Chordata</taxon>
        <taxon>Craniata</taxon>
        <taxon>Vertebrata</taxon>
        <taxon>Euteleostomi</taxon>
        <taxon>Actinopterygii</taxon>
        <taxon>Neopterygii</taxon>
        <taxon>Teleostei</taxon>
        <taxon>Neoteleostei</taxon>
        <taxon>Acanthomorphata</taxon>
        <taxon>Eupercaria</taxon>
        <taxon>Perciformes</taxon>
        <taxon>Notothenioidei</taxon>
        <taxon>Channichthyidae</taxon>
        <taxon>Champsocephalus</taxon>
    </lineage>
</organism>
<protein>
    <submittedName>
        <fullName evidence="2">Uncharacterized protein</fullName>
    </submittedName>
</protein>
<reference evidence="2 3" key="1">
    <citation type="journal article" date="2023" name="Mol. Biol. Evol.">
        <title>Genomics of Secondarily Temperate Adaptation in the Only Non-Antarctic Icefish.</title>
        <authorList>
            <person name="Rivera-Colon A.G."/>
            <person name="Rayamajhi N."/>
            <person name="Minhas B.F."/>
            <person name="Madrigal G."/>
            <person name="Bilyk K.T."/>
            <person name="Yoon V."/>
            <person name="Hune M."/>
            <person name="Gregory S."/>
            <person name="Cheng C.H.C."/>
            <person name="Catchen J.M."/>
        </authorList>
    </citation>
    <scope>NUCLEOTIDE SEQUENCE [LARGE SCALE GENOMIC DNA]</scope>
    <source>
        <strain evidence="2">JC2023a</strain>
    </source>
</reference>
<name>A0AAN8B2K1_9TELE</name>
<gene>
    <name evidence="2" type="ORF">CesoFtcFv8_024811</name>
</gene>
<keyword evidence="3" id="KW-1185">Reference proteome</keyword>
<comment type="caution">
    <text evidence="2">The sequence shown here is derived from an EMBL/GenBank/DDBJ whole genome shotgun (WGS) entry which is preliminary data.</text>
</comment>
<proteinExistence type="predicted"/>
<accession>A0AAN8B2K1</accession>
<dbReference type="AlphaFoldDB" id="A0AAN8B2K1"/>
<dbReference type="EMBL" id="JAULUE010002066">
    <property type="protein sequence ID" value="KAK5877291.1"/>
    <property type="molecule type" value="Genomic_DNA"/>
</dbReference>
<dbReference type="Proteomes" id="UP001335648">
    <property type="component" value="Unassembled WGS sequence"/>
</dbReference>
<evidence type="ECO:0000313" key="3">
    <source>
        <dbReference type="Proteomes" id="UP001335648"/>
    </source>
</evidence>
<evidence type="ECO:0000313" key="2">
    <source>
        <dbReference type="EMBL" id="KAK5877291.1"/>
    </source>
</evidence>
<feature type="region of interest" description="Disordered" evidence="1">
    <location>
        <begin position="1"/>
        <end position="35"/>
    </location>
</feature>
<sequence>MHRVTRGPLTPLAGAAAWPSGASRAGASHTSHPPAFLHARNSPLLRPLDQLLRSSSYLLTSLSPTVSYLLPRTEPRDIKEPAH</sequence>